<gene>
    <name evidence="1" type="ORF">BLA29_013428</name>
</gene>
<accession>A0A1Y3B1V2</accession>
<name>A0A1Y3B1V2_EURMA</name>
<proteinExistence type="predicted"/>
<evidence type="ECO:0000313" key="1">
    <source>
        <dbReference type="EMBL" id="OTF74790.1"/>
    </source>
</evidence>
<reference evidence="1 2" key="1">
    <citation type="submission" date="2017-03" db="EMBL/GenBank/DDBJ databases">
        <title>Genome Survey of Euroglyphus maynei.</title>
        <authorList>
            <person name="Arlian L.G."/>
            <person name="Morgan M.S."/>
            <person name="Rider S.D."/>
        </authorList>
    </citation>
    <scope>NUCLEOTIDE SEQUENCE [LARGE SCALE GENOMIC DNA]</scope>
    <source>
        <strain evidence="1">Arlian Lab</strain>
        <tissue evidence="1">Whole body</tissue>
    </source>
</reference>
<evidence type="ECO:0000313" key="2">
    <source>
        <dbReference type="Proteomes" id="UP000194236"/>
    </source>
</evidence>
<dbReference type="OrthoDB" id="6511028at2759"/>
<comment type="caution">
    <text evidence="1">The sequence shown here is derived from an EMBL/GenBank/DDBJ whole genome shotgun (WGS) entry which is preliminary data.</text>
</comment>
<dbReference type="Proteomes" id="UP000194236">
    <property type="component" value="Unassembled WGS sequence"/>
</dbReference>
<organism evidence="1 2">
    <name type="scientific">Euroglyphus maynei</name>
    <name type="common">Mayne's house dust mite</name>
    <dbReference type="NCBI Taxonomy" id="6958"/>
    <lineage>
        <taxon>Eukaryota</taxon>
        <taxon>Metazoa</taxon>
        <taxon>Ecdysozoa</taxon>
        <taxon>Arthropoda</taxon>
        <taxon>Chelicerata</taxon>
        <taxon>Arachnida</taxon>
        <taxon>Acari</taxon>
        <taxon>Acariformes</taxon>
        <taxon>Sarcoptiformes</taxon>
        <taxon>Astigmata</taxon>
        <taxon>Psoroptidia</taxon>
        <taxon>Analgoidea</taxon>
        <taxon>Pyroglyphidae</taxon>
        <taxon>Pyroglyphinae</taxon>
        <taxon>Euroglyphus</taxon>
    </lineage>
</organism>
<protein>
    <submittedName>
        <fullName evidence="1">Uncharacterized protein</fullName>
    </submittedName>
</protein>
<sequence length="83" mass="9779">MLTLINDMQKLVNSIKSEQLLDSASEPDEQKDEKEQQTLEILRSMLKFRRISEFMNPLNISTEMNDQILRLLLDEESKREAKP</sequence>
<dbReference type="EMBL" id="MUJZ01045243">
    <property type="protein sequence ID" value="OTF74790.1"/>
    <property type="molecule type" value="Genomic_DNA"/>
</dbReference>
<keyword evidence="2" id="KW-1185">Reference proteome</keyword>
<dbReference type="AlphaFoldDB" id="A0A1Y3B1V2"/>